<keyword evidence="2 5" id="KW-0547">Nucleotide-binding</keyword>
<dbReference type="OrthoDB" id="9812943at2"/>
<evidence type="ECO:0000256" key="6">
    <source>
        <dbReference type="NCBIfam" id="TIGR00152"/>
    </source>
</evidence>
<reference evidence="7 8" key="1">
    <citation type="submission" date="2019-04" db="EMBL/GenBank/DDBJ databases">
        <title>Lewinella litorea sp. nov., isolated from a marine sand.</title>
        <authorList>
            <person name="Yoon J.-H."/>
        </authorList>
    </citation>
    <scope>NUCLEOTIDE SEQUENCE [LARGE SCALE GENOMIC DNA]</scope>
    <source>
        <strain evidence="7 8">HSMS-39</strain>
    </source>
</reference>
<comment type="caution">
    <text evidence="7">The sequence shown here is derived from an EMBL/GenBank/DDBJ whole genome shotgun (WGS) entry which is preliminary data.</text>
</comment>
<protein>
    <recommendedName>
        <fullName evidence="5 6">Dephospho-CoA kinase</fullName>
        <ecNumber evidence="5 6">2.7.1.24</ecNumber>
    </recommendedName>
    <alternativeName>
        <fullName evidence="5">Dephosphocoenzyme A kinase</fullName>
    </alternativeName>
</protein>
<evidence type="ECO:0000256" key="3">
    <source>
        <dbReference type="ARBA" id="ARBA00022840"/>
    </source>
</evidence>
<evidence type="ECO:0000256" key="5">
    <source>
        <dbReference type="HAMAP-Rule" id="MF_00376"/>
    </source>
</evidence>
<dbReference type="PANTHER" id="PTHR10695:SF46">
    <property type="entry name" value="BIFUNCTIONAL COENZYME A SYNTHASE-RELATED"/>
    <property type="match status" value="1"/>
</dbReference>
<keyword evidence="4 5" id="KW-0173">Coenzyme A biosynthesis</keyword>
<evidence type="ECO:0000313" key="7">
    <source>
        <dbReference type="EMBL" id="THH41536.1"/>
    </source>
</evidence>
<dbReference type="InterPro" id="IPR001977">
    <property type="entry name" value="Depp_CoAkinase"/>
</dbReference>
<name>A0A4S4NNG4_9BACT</name>
<comment type="similarity">
    <text evidence="1 5">Belongs to the CoaE family.</text>
</comment>
<sequence length="194" mass="21027">MGKRIGITGNIGAGKTTVCREFERLGIPVYYADERAKQLMVSHADLRASVAARFGTESYHPGGNVNRPYLAERVFNDPAALAELNALVHPVVAADAAQWHLAQDCPYTLHEAAILLEIGAAAEYAAMIVVDCPYPTRLARVTVRDGISAEAFAARAARQWSDERKRAAADHLIVNDGKALILPQVLRVDRILAG</sequence>
<feature type="binding site" evidence="5">
    <location>
        <begin position="12"/>
        <end position="17"/>
    </location>
    <ligand>
        <name>ATP</name>
        <dbReference type="ChEBI" id="CHEBI:30616"/>
    </ligand>
</feature>
<comment type="subcellular location">
    <subcellularLocation>
        <location evidence="5">Cytoplasm</location>
    </subcellularLocation>
</comment>
<dbReference type="Pfam" id="PF01121">
    <property type="entry name" value="CoaE"/>
    <property type="match status" value="1"/>
</dbReference>
<proteinExistence type="inferred from homology"/>
<dbReference type="HAMAP" id="MF_00376">
    <property type="entry name" value="Dephospho_CoA_kinase"/>
    <property type="match status" value="1"/>
</dbReference>
<comment type="function">
    <text evidence="5">Catalyzes the phosphorylation of the 3'-hydroxyl group of dephosphocoenzyme A to form coenzyme A.</text>
</comment>
<comment type="pathway">
    <text evidence="5">Cofactor biosynthesis; coenzyme A biosynthesis; CoA from (R)-pantothenate: step 5/5.</text>
</comment>
<dbReference type="GO" id="GO:0015937">
    <property type="term" value="P:coenzyme A biosynthetic process"/>
    <property type="evidence" value="ECO:0007669"/>
    <property type="project" value="UniProtKB-UniRule"/>
</dbReference>
<keyword evidence="5 7" id="KW-0418">Kinase</keyword>
<dbReference type="SUPFAM" id="SSF52540">
    <property type="entry name" value="P-loop containing nucleoside triphosphate hydrolases"/>
    <property type="match status" value="1"/>
</dbReference>
<dbReference type="NCBIfam" id="TIGR00152">
    <property type="entry name" value="dephospho-CoA kinase"/>
    <property type="match status" value="1"/>
</dbReference>
<dbReference type="RefSeq" id="WP_136456379.1">
    <property type="nucleotide sequence ID" value="NZ_SRSF01000001.1"/>
</dbReference>
<dbReference type="PROSITE" id="PS51219">
    <property type="entry name" value="DPCK"/>
    <property type="match status" value="1"/>
</dbReference>
<dbReference type="PANTHER" id="PTHR10695">
    <property type="entry name" value="DEPHOSPHO-COA KINASE-RELATED"/>
    <property type="match status" value="1"/>
</dbReference>
<dbReference type="GO" id="GO:0005737">
    <property type="term" value="C:cytoplasm"/>
    <property type="evidence" value="ECO:0007669"/>
    <property type="project" value="UniProtKB-SubCell"/>
</dbReference>
<gene>
    <name evidence="5 7" type="primary">coaE</name>
    <name evidence="7" type="ORF">E4021_02785</name>
</gene>
<dbReference type="CDD" id="cd02022">
    <property type="entry name" value="DPCK"/>
    <property type="match status" value="1"/>
</dbReference>
<accession>A0A4S4NNG4</accession>
<evidence type="ECO:0000256" key="1">
    <source>
        <dbReference type="ARBA" id="ARBA00009018"/>
    </source>
</evidence>
<dbReference type="UniPathway" id="UPA00241">
    <property type="reaction ID" value="UER00356"/>
</dbReference>
<comment type="catalytic activity">
    <reaction evidence="5">
        <text>3'-dephospho-CoA + ATP = ADP + CoA + H(+)</text>
        <dbReference type="Rhea" id="RHEA:18245"/>
        <dbReference type="ChEBI" id="CHEBI:15378"/>
        <dbReference type="ChEBI" id="CHEBI:30616"/>
        <dbReference type="ChEBI" id="CHEBI:57287"/>
        <dbReference type="ChEBI" id="CHEBI:57328"/>
        <dbReference type="ChEBI" id="CHEBI:456216"/>
        <dbReference type="EC" id="2.7.1.24"/>
    </reaction>
</comment>
<evidence type="ECO:0000256" key="4">
    <source>
        <dbReference type="ARBA" id="ARBA00022993"/>
    </source>
</evidence>
<evidence type="ECO:0000256" key="2">
    <source>
        <dbReference type="ARBA" id="ARBA00022741"/>
    </source>
</evidence>
<organism evidence="7 8">
    <name type="scientific">Neolewinella litorea</name>
    <dbReference type="NCBI Taxonomy" id="2562452"/>
    <lineage>
        <taxon>Bacteria</taxon>
        <taxon>Pseudomonadati</taxon>
        <taxon>Bacteroidota</taxon>
        <taxon>Saprospiria</taxon>
        <taxon>Saprospirales</taxon>
        <taxon>Lewinellaceae</taxon>
        <taxon>Neolewinella</taxon>
    </lineage>
</organism>
<dbReference type="EMBL" id="SRSF01000001">
    <property type="protein sequence ID" value="THH41536.1"/>
    <property type="molecule type" value="Genomic_DNA"/>
</dbReference>
<dbReference type="GO" id="GO:0005524">
    <property type="term" value="F:ATP binding"/>
    <property type="evidence" value="ECO:0007669"/>
    <property type="project" value="UniProtKB-UniRule"/>
</dbReference>
<dbReference type="Gene3D" id="3.40.50.300">
    <property type="entry name" value="P-loop containing nucleotide triphosphate hydrolases"/>
    <property type="match status" value="1"/>
</dbReference>
<dbReference type="InterPro" id="IPR027417">
    <property type="entry name" value="P-loop_NTPase"/>
</dbReference>
<dbReference type="Proteomes" id="UP000308528">
    <property type="component" value="Unassembled WGS sequence"/>
</dbReference>
<keyword evidence="3 5" id="KW-0067">ATP-binding</keyword>
<dbReference type="GO" id="GO:0004140">
    <property type="term" value="F:dephospho-CoA kinase activity"/>
    <property type="evidence" value="ECO:0007669"/>
    <property type="project" value="UniProtKB-UniRule"/>
</dbReference>
<evidence type="ECO:0000313" key="8">
    <source>
        <dbReference type="Proteomes" id="UP000308528"/>
    </source>
</evidence>
<dbReference type="EC" id="2.7.1.24" evidence="5 6"/>
<keyword evidence="5" id="KW-0963">Cytoplasm</keyword>
<dbReference type="AlphaFoldDB" id="A0A4S4NNG4"/>
<keyword evidence="8" id="KW-1185">Reference proteome</keyword>
<keyword evidence="5 7" id="KW-0808">Transferase</keyword>